<proteinExistence type="inferred from homology"/>
<dbReference type="InterPro" id="IPR007504">
    <property type="entry name" value="H/ACA_rnp_Gar1/Naf1"/>
</dbReference>
<feature type="compositionally biased region" description="Acidic residues" evidence="10">
    <location>
        <begin position="85"/>
        <end position="95"/>
    </location>
</feature>
<feature type="compositionally biased region" description="Low complexity" evidence="10">
    <location>
        <begin position="96"/>
        <end position="109"/>
    </location>
</feature>
<comment type="function">
    <text evidence="7">RNA-binding protein required for the maturation of box H/ACA snoRNPs complex and ribosome biogenesis. During assembly of the H/ACA snoRNPs complex, it associates with the complex and disappears during maturation of the complex and is replaced by NOLA1/GAR1 to yield mature H/ACA snoRNPs complex. Probably competes with NOLA1/GAR1 for binding with DKC1/NOLA4.</text>
</comment>
<dbReference type="Proteomes" id="UP000694580">
    <property type="component" value="Chromosome 15"/>
</dbReference>
<evidence type="ECO:0000256" key="3">
    <source>
        <dbReference type="ARBA" id="ARBA00022552"/>
    </source>
</evidence>
<dbReference type="GO" id="GO:0005730">
    <property type="term" value="C:nucleolus"/>
    <property type="evidence" value="ECO:0007669"/>
    <property type="project" value="UniProtKB-SubCell"/>
</dbReference>
<gene>
    <name evidence="11" type="primary">naf1</name>
</gene>
<dbReference type="AlphaFoldDB" id="A0AAY4DCF6"/>
<evidence type="ECO:0000256" key="4">
    <source>
        <dbReference type="ARBA" id="ARBA00022553"/>
    </source>
</evidence>
<evidence type="ECO:0000256" key="7">
    <source>
        <dbReference type="ARBA" id="ARBA00057529"/>
    </source>
</evidence>
<comment type="subunit">
    <text evidence="8">During assembly of the complex, component of the small nucleolar ribonucleoprotein particles containing H/ACA-type snoRNAs (H/ACA snoRNPs) which contains NOLA2/NHP2, NOLA3/NOP10, NAF1 and DKC1/NOLA4. Interacts directly with DKC1/NOLA4.</text>
</comment>
<dbReference type="Gene3D" id="2.40.10.230">
    <property type="entry name" value="Probable tRNA pseudouridine synthase domain"/>
    <property type="match status" value="1"/>
</dbReference>
<evidence type="ECO:0000256" key="8">
    <source>
        <dbReference type="ARBA" id="ARBA00063185"/>
    </source>
</evidence>
<evidence type="ECO:0000313" key="12">
    <source>
        <dbReference type="Proteomes" id="UP000694580"/>
    </source>
</evidence>
<dbReference type="GO" id="GO:0000493">
    <property type="term" value="P:box H/ACA snoRNP assembly"/>
    <property type="evidence" value="ECO:0007669"/>
    <property type="project" value="InterPro"/>
</dbReference>
<name>A0AAY4DCF6_9TELE</name>
<dbReference type="FunFam" id="2.40.10.230:FF:000002">
    <property type="entry name" value="H/ACA ribonucleoprotein complex non-core subunit NAF1"/>
    <property type="match status" value="1"/>
</dbReference>
<dbReference type="GO" id="GO:0001522">
    <property type="term" value="P:pseudouridine synthesis"/>
    <property type="evidence" value="ECO:0007669"/>
    <property type="project" value="InterPro"/>
</dbReference>
<keyword evidence="12" id="KW-1185">Reference proteome</keyword>
<comment type="subcellular location">
    <subcellularLocation>
        <location evidence="9">Nucleus</location>
        <location evidence="9">Nucleolus</location>
    </subcellularLocation>
</comment>
<reference evidence="11" key="2">
    <citation type="submission" date="2025-08" db="UniProtKB">
        <authorList>
            <consortium name="Ensembl"/>
        </authorList>
    </citation>
    <scope>IDENTIFICATION</scope>
</reference>
<evidence type="ECO:0000256" key="5">
    <source>
        <dbReference type="ARBA" id="ARBA00022884"/>
    </source>
</evidence>
<dbReference type="PANTHER" id="PTHR31633:SF1">
    <property type="entry name" value="H_ACA RIBONUCLEOPROTEIN COMPLEX NON-CORE SUBUNIT NAF1"/>
    <property type="match status" value="1"/>
</dbReference>
<feature type="region of interest" description="Disordered" evidence="10">
    <location>
        <begin position="1"/>
        <end position="111"/>
    </location>
</feature>
<keyword evidence="2 9" id="KW-0690">Ribosome biogenesis</keyword>
<keyword evidence="4" id="KW-0597">Phosphoprotein</keyword>
<dbReference type="InterPro" id="IPR040309">
    <property type="entry name" value="Naf1"/>
</dbReference>
<dbReference type="GO" id="GO:0006364">
    <property type="term" value="P:rRNA processing"/>
    <property type="evidence" value="ECO:0007669"/>
    <property type="project" value="UniProtKB-KW"/>
</dbReference>
<dbReference type="InterPro" id="IPR038664">
    <property type="entry name" value="Gar1/Naf1_Cbf5-bd_sf"/>
</dbReference>
<dbReference type="GeneTree" id="ENSGT00390000004697"/>
<sequence length="304" mass="33075">MELSETGAESACPVPPDHVEVAGTGDPAPWTPDCVTDVQSGPPGGPVVTSKDTAGPEASGSAEETGPGAALDQQDGSLTQYRDDGSEDFSSDSDSDSSSSSSSSSSSGGPLHIVLEDIDYEDAGVGNGRKQTPLKTQDELLVEDLPAVEELAITLPESTVLQPVGTISSIIDKLVIIQSLKDIPPLNDDTVIFNKDRLAIGRVFEVFGPVVQPFYVLRFNSEEHIQQKELRTQETMYFAPDLTDLTAYIFTEQLKQLKGSDASWKNDQEPPPEVNFCWFEYRCLKPIKYTLNESNNFMKYFVLS</sequence>
<dbReference type="GO" id="GO:0043489">
    <property type="term" value="P:RNA stabilization"/>
    <property type="evidence" value="ECO:0007669"/>
    <property type="project" value="UniProtKB-ARBA"/>
</dbReference>
<organism evidence="11 12">
    <name type="scientific">Denticeps clupeoides</name>
    <name type="common">denticle herring</name>
    <dbReference type="NCBI Taxonomy" id="299321"/>
    <lineage>
        <taxon>Eukaryota</taxon>
        <taxon>Metazoa</taxon>
        <taxon>Chordata</taxon>
        <taxon>Craniata</taxon>
        <taxon>Vertebrata</taxon>
        <taxon>Euteleostomi</taxon>
        <taxon>Actinopterygii</taxon>
        <taxon>Neopterygii</taxon>
        <taxon>Teleostei</taxon>
        <taxon>Clupei</taxon>
        <taxon>Clupeiformes</taxon>
        <taxon>Denticipitoidei</taxon>
        <taxon>Denticipitidae</taxon>
        <taxon>Denticeps</taxon>
    </lineage>
</organism>
<reference evidence="11 12" key="1">
    <citation type="submission" date="2020-06" db="EMBL/GenBank/DDBJ databases">
        <authorList>
            <consortium name="Wellcome Sanger Institute Data Sharing"/>
        </authorList>
    </citation>
    <scope>NUCLEOTIDE SEQUENCE [LARGE SCALE GENOMIC DNA]</scope>
</reference>
<evidence type="ECO:0000313" key="11">
    <source>
        <dbReference type="Ensembl" id="ENSDCDP00010043108.1"/>
    </source>
</evidence>
<comment type="function">
    <text evidence="9">Required for ribosome biogenesis. Part of a complex which catalyzes pseudouridylation of rRNA. This involves the isomerization of uridine such that the ribose is subsequently attached to C5, instead of the normal N1. Pseudouridine ("psi") residues may serve to stabilize the conformation of rRNAs.</text>
</comment>
<comment type="similarity">
    <text evidence="1">Belongs to the NAF1 family.</text>
</comment>
<dbReference type="GO" id="GO:0003723">
    <property type="term" value="F:RNA binding"/>
    <property type="evidence" value="ECO:0007669"/>
    <property type="project" value="UniProtKB-KW"/>
</dbReference>
<dbReference type="Pfam" id="PF04410">
    <property type="entry name" value="Gar1"/>
    <property type="match status" value="1"/>
</dbReference>
<evidence type="ECO:0000256" key="9">
    <source>
        <dbReference type="RuleBase" id="RU364004"/>
    </source>
</evidence>
<dbReference type="Ensembl" id="ENSDCDT00010053161.1">
    <property type="protein sequence ID" value="ENSDCDP00010043108.1"/>
    <property type="gene ID" value="ENSDCDG00010026981.1"/>
</dbReference>
<evidence type="ECO:0000256" key="10">
    <source>
        <dbReference type="SAM" id="MobiDB-lite"/>
    </source>
</evidence>
<keyword evidence="3 9" id="KW-0698">rRNA processing</keyword>
<keyword evidence="6 9" id="KW-0539">Nucleus</keyword>
<keyword evidence="9" id="KW-0687">Ribonucleoprotein</keyword>
<evidence type="ECO:0000256" key="2">
    <source>
        <dbReference type="ARBA" id="ARBA00022517"/>
    </source>
</evidence>
<dbReference type="PANTHER" id="PTHR31633">
    <property type="entry name" value="H/ACA RIBONUCLEOPROTEIN COMPLEX NON-CORE SUBUNIT NAF1"/>
    <property type="match status" value="1"/>
</dbReference>
<dbReference type="SUPFAM" id="SSF50447">
    <property type="entry name" value="Translation proteins"/>
    <property type="match status" value="1"/>
</dbReference>
<accession>A0AAY4DCF6</accession>
<comment type="similarity">
    <text evidence="9">Belongs to the GAR1 family.</text>
</comment>
<dbReference type="GO" id="GO:0005732">
    <property type="term" value="C:sno(s)RNA-containing ribonucleoprotein complex"/>
    <property type="evidence" value="ECO:0007669"/>
    <property type="project" value="InterPro"/>
</dbReference>
<reference evidence="11" key="3">
    <citation type="submission" date="2025-09" db="UniProtKB">
        <authorList>
            <consortium name="Ensembl"/>
        </authorList>
    </citation>
    <scope>IDENTIFICATION</scope>
</reference>
<dbReference type="InterPro" id="IPR009000">
    <property type="entry name" value="Transl_B-barrel_sf"/>
</dbReference>
<evidence type="ECO:0000256" key="1">
    <source>
        <dbReference type="ARBA" id="ARBA00009801"/>
    </source>
</evidence>
<keyword evidence="5 9" id="KW-0694">RNA-binding</keyword>
<comment type="subunit">
    <text evidence="9">Component of the small nucleolar ribonucleoprotein particles containing H/ACA-type snoRNAs (H/ACA snoRNPs).</text>
</comment>
<evidence type="ECO:0000256" key="6">
    <source>
        <dbReference type="ARBA" id="ARBA00023242"/>
    </source>
</evidence>
<protein>
    <recommendedName>
        <fullName evidence="9">H/ACA ribonucleoprotein complex subunit</fullName>
    </recommendedName>
</protein>